<reference evidence="1 2" key="2">
    <citation type="journal article" date="2022" name="Mol. Ecol. Resour.">
        <title>The genomes of chicory, endive, great burdock and yacon provide insights into Asteraceae paleo-polyploidization history and plant inulin production.</title>
        <authorList>
            <person name="Fan W."/>
            <person name="Wang S."/>
            <person name="Wang H."/>
            <person name="Wang A."/>
            <person name="Jiang F."/>
            <person name="Liu H."/>
            <person name="Zhao H."/>
            <person name="Xu D."/>
            <person name="Zhang Y."/>
        </authorList>
    </citation>
    <scope>NUCLEOTIDE SEQUENCE [LARGE SCALE GENOMIC DNA]</scope>
    <source>
        <strain evidence="2">cv. Yunnan</strain>
        <tissue evidence="1">Leaves</tissue>
    </source>
</reference>
<gene>
    <name evidence="1" type="ORF">L1987_85873</name>
</gene>
<protein>
    <submittedName>
        <fullName evidence="1">Uncharacterized protein</fullName>
    </submittedName>
</protein>
<proteinExistence type="predicted"/>
<keyword evidence="2" id="KW-1185">Reference proteome</keyword>
<evidence type="ECO:0000313" key="2">
    <source>
        <dbReference type="Proteomes" id="UP001056120"/>
    </source>
</evidence>
<dbReference type="Proteomes" id="UP001056120">
    <property type="component" value="Linkage Group LG29"/>
</dbReference>
<comment type="caution">
    <text evidence="1">The sequence shown here is derived from an EMBL/GenBank/DDBJ whole genome shotgun (WGS) entry which is preliminary data.</text>
</comment>
<accession>A0ACB8XX25</accession>
<name>A0ACB8XX25_9ASTR</name>
<dbReference type="EMBL" id="CM042046">
    <property type="protein sequence ID" value="KAI3676269.1"/>
    <property type="molecule type" value="Genomic_DNA"/>
</dbReference>
<sequence length="112" mass="12587">MLIEFTSPECKSDEANDLPLSTSQLANEAEAEILTAAQSSDVVISEAKAEASSYAKQLDEMKVKLHEVSQVDEDEELARQLQEQLNKEAEEEEEKKRKEDAKFRISDSKLAK</sequence>
<organism evidence="1 2">
    <name type="scientific">Smallanthus sonchifolius</name>
    <dbReference type="NCBI Taxonomy" id="185202"/>
    <lineage>
        <taxon>Eukaryota</taxon>
        <taxon>Viridiplantae</taxon>
        <taxon>Streptophyta</taxon>
        <taxon>Embryophyta</taxon>
        <taxon>Tracheophyta</taxon>
        <taxon>Spermatophyta</taxon>
        <taxon>Magnoliopsida</taxon>
        <taxon>eudicotyledons</taxon>
        <taxon>Gunneridae</taxon>
        <taxon>Pentapetalae</taxon>
        <taxon>asterids</taxon>
        <taxon>campanulids</taxon>
        <taxon>Asterales</taxon>
        <taxon>Asteraceae</taxon>
        <taxon>Asteroideae</taxon>
        <taxon>Heliantheae alliance</taxon>
        <taxon>Millerieae</taxon>
        <taxon>Smallanthus</taxon>
    </lineage>
</organism>
<reference evidence="2" key="1">
    <citation type="journal article" date="2022" name="Mol. Ecol. Resour.">
        <title>The genomes of chicory, endive, great burdock and yacon provide insights into Asteraceae palaeo-polyploidization history and plant inulin production.</title>
        <authorList>
            <person name="Fan W."/>
            <person name="Wang S."/>
            <person name="Wang H."/>
            <person name="Wang A."/>
            <person name="Jiang F."/>
            <person name="Liu H."/>
            <person name="Zhao H."/>
            <person name="Xu D."/>
            <person name="Zhang Y."/>
        </authorList>
    </citation>
    <scope>NUCLEOTIDE SEQUENCE [LARGE SCALE GENOMIC DNA]</scope>
    <source>
        <strain evidence="2">cv. Yunnan</strain>
    </source>
</reference>
<evidence type="ECO:0000313" key="1">
    <source>
        <dbReference type="EMBL" id="KAI3676269.1"/>
    </source>
</evidence>